<protein>
    <submittedName>
        <fullName evidence="2">Uncharacterized protein</fullName>
    </submittedName>
</protein>
<dbReference type="AlphaFoldDB" id="A0A1W0E875"/>
<keyword evidence="1" id="KW-0472">Membrane</keyword>
<keyword evidence="1" id="KW-1133">Transmembrane helix</keyword>
<proteinExistence type="predicted"/>
<evidence type="ECO:0000313" key="3">
    <source>
        <dbReference type="Proteomes" id="UP000192758"/>
    </source>
</evidence>
<keyword evidence="3" id="KW-1185">Reference proteome</keyword>
<feature type="transmembrane region" description="Helical" evidence="1">
    <location>
        <begin position="20"/>
        <end position="45"/>
    </location>
</feature>
<comment type="caution">
    <text evidence="2">The sequence shown here is derived from an EMBL/GenBank/DDBJ whole genome shotgun (WGS) entry which is preliminary data.</text>
</comment>
<name>A0A1W0E875_9MICR</name>
<evidence type="ECO:0000256" key="1">
    <source>
        <dbReference type="SAM" id="Phobius"/>
    </source>
</evidence>
<organism evidence="2 3">
    <name type="scientific">Ecytonucleospora hepatopenaei</name>
    <dbReference type="NCBI Taxonomy" id="646526"/>
    <lineage>
        <taxon>Eukaryota</taxon>
        <taxon>Fungi</taxon>
        <taxon>Fungi incertae sedis</taxon>
        <taxon>Microsporidia</taxon>
        <taxon>Enterocytozoonidae</taxon>
        <taxon>Ecytonucleospora</taxon>
    </lineage>
</organism>
<keyword evidence="1" id="KW-0812">Transmembrane</keyword>
<evidence type="ECO:0000313" key="2">
    <source>
        <dbReference type="EMBL" id="OQS55349.1"/>
    </source>
</evidence>
<reference evidence="2 3" key="1">
    <citation type="journal article" date="2017" name="Environ. Microbiol.">
        <title>Decay of the glycolytic pathway and adaptation to intranuclear parasitism within Enterocytozoonidae microsporidia.</title>
        <authorList>
            <person name="Wiredu Boakye D."/>
            <person name="Jaroenlak P."/>
            <person name="Prachumwat A."/>
            <person name="Williams T.A."/>
            <person name="Bateman K.S."/>
            <person name="Itsathitphaisarn O."/>
            <person name="Sritunyalucksana K."/>
            <person name="Paszkiewicz K.H."/>
            <person name="Moore K.A."/>
            <person name="Stentiford G.D."/>
            <person name="Williams B.A."/>
        </authorList>
    </citation>
    <scope>NUCLEOTIDE SEQUENCE [LARGE SCALE GENOMIC DNA]</scope>
    <source>
        <strain evidence="2 3">TH1</strain>
    </source>
</reference>
<sequence>MLVSLDFSFSFSFSFTFSFSFSFTFSFTFTFSFSFSFSFTFTFSFSSKDEFPLGKSLSPFNESFSSSCKFIFSCISSSIHAVSLPPDAPFSSLFCVTLFKLSFLSDGNTKGIFDFIDFFFIPSSFTFFCSNGFGIILTACCF</sequence>
<dbReference type="Proteomes" id="UP000192758">
    <property type="component" value="Unassembled WGS sequence"/>
</dbReference>
<dbReference type="EMBL" id="MNPJ01000010">
    <property type="protein sequence ID" value="OQS55349.1"/>
    <property type="molecule type" value="Genomic_DNA"/>
</dbReference>
<gene>
    <name evidence="2" type="ORF">EHP00_2581</name>
</gene>
<dbReference type="VEuPathDB" id="MicrosporidiaDB:EHP00_2581"/>
<accession>A0A1W0E875</accession>